<dbReference type="AlphaFoldDB" id="A0A5N5T022"/>
<comment type="caution">
    <text evidence="8">The sequence shown here is derived from an EMBL/GenBank/DDBJ whole genome shotgun (WGS) entry which is preliminary data.</text>
</comment>
<keyword evidence="9" id="KW-1185">Reference proteome</keyword>
<feature type="region of interest" description="Disordered" evidence="7">
    <location>
        <begin position="1"/>
        <end position="50"/>
    </location>
</feature>
<feature type="compositionally biased region" description="Basic residues" evidence="7">
    <location>
        <begin position="1"/>
        <end position="10"/>
    </location>
</feature>
<evidence type="ECO:0000256" key="1">
    <source>
        <dbReference type="ARBA" id="ARBA00004604"/>
    </source>
</evidence>
<dbReference type="InterPro" id="IPR007276">
    <property type="entry name" value="Nop14"/>
</dbReference>
<organism evidence="8 9">
    <name type="scientific">Armadillidium nasatum</name>
    <dbReference type="NCBI Taxonomy" id="96803"/>
    <lineage>
        <taxon>Eukaryota</taxon>
        <taxon>Metazoa</taxon>
        <taxon>Ecdysozoa</taxon>
        <taxon>Arthropoda</taxon>
        <taxon>Crustacea</taxon>
        <taxon>Multicrustacea</taxon>
        <taxon>Malacostraca</taxon>
        <taxon>Eumalacostraca</taxon>
        <taxon>Peracarida</taxon>
        <taxon>Isopoda</taxon>
        <taxon>Oniscidea</taxon>
        <taxon>Crinocheta</taxon>
        <taxon>Armadillidiidae</taxon>
        <taxon>Armadillidium</taxon>
    </lineage>
</organism>
<dbReference type="OrthoDB" id="441771at2759"/>
<dbReference type="GO" id="GO:0030692">
    <property type="term" value="C:Noc4p-Nop14p complex"/>
    <property type="evidence" value="ECO:0007669"/>
    <property type="project" value="TreeGrafter"/>
</dbReference>
<evidence type="ECO:0000256" key="6">
    <source>
        <dbReference type="ARBA" id="ARBA00024695"/>
    </source>
</evidence>
<dbReference type="Pfam" id="PF04147">
    <property type="entry name" value="Nop14"/>
    <property type="match status" value="1"/>
</dbReference>
<gene>
    <name evidence="8" type="primary">nop14</name>
    <name evidence="8" type="ORF">Anas_02929</name>
</gene>
<dbReference type="Proteomes" id="UP000326759">
    <property type="component" value="Unassembled WGS sequence"/>
</dbReference>
<dbReference type="EMBL" id="SEYY01017948">
    <property type="protein sequence ID" value="KAB7499525.1"/>
    <property type="molecule type" value="Genomic_DNA"/>
</dbReference>
<feature type="non-terminal residue" evidence="8">
    <location>
        <position position="338"/>
    </location>
</feature>
<keyword evidence="4" id="KW-0698">rRNA processing</keyword>
<accession>A0A5N5T022</accession>
<name>A0A5N5T022_9CRUS</name>
<keyword evidence="5" id="KW-0539">Nucleus</keyword>
<evidence type="ECO:0000256" key="2">
    <source>
        <dbReference type="ARBA" id="ARBA00007466"/>
    </source>
</evidence>
<evidence type="ECO:0000256" key="3">
    <source>
        <dbReference type="ARBA" id="ARBA00022517"/>
    </source>
</evidence>
<comment type="subcellular location">
    <subcellularLocation>
        <location evidence="1">Nucleus</location>
        <location evidence="1">Nucleolus</location>
    </subcellularLocation>
</comment>
<evidence type="ECO:0000313" key="8">
    <source>
        <dbReference type="EMBL" id="KAB7499525.1"/>
    </source>
</evidence>
<dbReference type="PANTHER" id="PTHR23183">
    <property type="entry name" value="NOP14"/>
    <property type="match status" value="1"/>
</dbReference>
<sequence>MKNSAKKKSRVNSSSLRSHINPFEVHINRSKHTILGQKTKDDRGLPGVSRTKALKKREKTLQNEFGNRHKSNIFLDKRIGENDAFMDPEKKILMRMIAEKKKQLSKKNMYVLQDENLFHGGKSLSESTMKDKSTFSDEDNDDDLLDANFVKEQHFGGDLFTKAKETDNSGPKNRKDWIEEMIAESKKKKAETKMEKEVHLSAVTKLNESFQSFLKAMKGRTMTDEEKEKSKKTCEYNDYDTYVREFLFDRSKRAQPANRLKTEEELAKEEHERLQKLEDERRRRMNGEEGKNLINQKSADALDDGFTYFDKTPLSVEDIKNMKSIQIEKFAQKGKFHQ</sequence>
<evidence type="ECO:0000256" key="4">
    <source>
        <dbReference type="ARBA" id="ARBA00022552"/>
    </source>
</evidence>
<evidence type="ECO:0000256" key="5">
    <source>
        <dbReference type="ARBA" id="ARBA00023242"/>
    </source>
</evidence>
<dbReference type="PANTHER" id="PTHR23183:SF0">
    <property type="entry name" value="NUCLEOLAR PROTEIN 14"/>
    <property type="match status" value="1"/>
</dbReference>
<comment type="function">
    <text evidence="6">Involved in nucleolar processing of pre-18S ribosomal RNA. Has a role in the nuclear export of 40S pre-ribosomal subunit to the cytoplasm.</text>
</comment>
<proteinExistence type="inferred from homology"/>
<protein>
    <submittedName>
        <fullName evidence="8">Putative nucleolar complex protein 14</fullName>
    </submittedName>
</protein>
<feature type="compositionally biased region" description="Basic and acidic residues" evidence="7">
    <location>
        <begin position="260"/>
        <end position="291"/>
    </location>
</feature>
<evidence type="ECO:0000256" key="7">
    <source>
        <dbReference type="SAM" id="MobiDB-lite"/>
    </source>
</evidence>
<feature type="region of interest" description="Disordered" evidence="7">
    <location>
        <begin position="254"/>
        <end position="296"/>
    </location>
</feature>
<comment type="similarity">
    <text evidence="2">Belongs to the NOP14 family.</text>
</comment>
<dbReference type="GO" id="GO:0030490">
    <property type="term" value="P:maturation of SSU-rRNA"/>
    <property type="evidence" value="ECO:0007669"/>
    <property type="project" value="TreeGrafter"/>
</dbReference>
<dbReference type="GO" id="GO:0032040">
    <property type="term" value="C:small-subunit processome"/>
    <property type="evidence" value="ECO:0007669"/>
    <property type="project" value="InterPro"/>
</dbReference>
<evidence type="ECO:0000313" key="9">
    <source>
        <dbReference type="Proteomes" id="UP000326759"/>
    </source>
</evidence>
<keyword evidence="3" id="KW-0690">Ribosome biogenesis</keyword>
<reference evidence="8 9" key="1">
    <citation type="journal article" date="2019" name="PLoS Biol.">
        <title>Sex chromosomes control vertical transmission of feminizing Wolbachia symbionts in an isopod.</title>
        <authorList>
            <person name="Becking T."/>
            <person name="Chebbi M.A."/>
            <person name="Giraud I."/>
            <person name="Moumen B."/>
            <person name="Laverre T."/>
            <person name="Caubet Y."/>
            <person name="Peccoud J."/>
            <person name="Gilbert C."/>
            <person name="Cordaux R."/>
        </authorList>
    </citation>
    <scope>NUCLEOTIDE SEQUENCE [LARGE SCALE GENOMIC DNA]</scope>
    <source>
        <strain evidence="8">ANa2</strain>
        <tissue evidence="8">Whole body excluding digestive tract and cuticle</tissue>
    </source>
</reference>